<dbReference type="HAMAP" id="MF_00359">
    <property type="entry name" value="Ribosomal_eS1"/>
    <property type="match status" value="1"/>
</dbReference>
<keyword evidence="5" id="KW-1185">Reference proteome</keyword>
<dbReference type="InterPro" id="IPR001593">
    <property type="entry name" value="Ribosomal_eS1"/>
</dbReference>
<keyword evidence="1 3" id="KW-0689">Ribosomal protein</keyword>
<dbReference type="NCBIfam" id="NF003142">
    <property type="entry name" value="PRK04057.1"/>
    <property type="match status" value="1"/>
</dbReference>
<organism evidence="4 5">
    <name type="scientific">Methanoplanus endosymbiosus</name>
    <dbReference type="NCBI Taxonomy" id="33865"/>
    <lineage>
        <taxon>Archaea</taxon>
        <taxon>Methanobacteriati</taxon>
        <taxon>Methanobacteriota</taxon>
        <taxon>Stenosarchaea group</taxon>
        <taxon>Methanomicrobia</taxon>
        <taxon>Methanomicrobiales</taxon>
        <taxon>Methanomicrobiaceae</taxon>
        <taxon>Methanoplanus</taxon>
    </lineage>
</organism>
<evidence type="ECO:0000256" key="1">
    <source>
        <dbReference type="ARBA" id="ARBA00022980"/>
    </source>
</evidence>
<proteinExistence type="inferred from homology"/>
<name>A0A9E7PMV2_9EURY</name>
<keyword evidence="2 3" id="KW-0687">Ribonucleoprotein</keyword>
<protein>
    <recommendedName>
        <fullName evidence="3">Small ribosomal subunit protein eS1</fullName>
    </recommendedName>
</protein>
<dbReference type="KEGG" id="mend:L6E24_10535"/>
<dbReference type="GO" id="GO:1990904">
    <property type="term" value="C:ribonucleoprotein complex"/>
    <property type="evidence" value="ECO:0007669"/>
    <property type="project" value="UniProtKB-KW"/>
</dbReference>
<reference evidence="4" key="1">
    <citation type="submission" date="2022-04" db="EMBL/GenBank/DDBJ databases">
        <title>Complete genome of Methanoplanus endosymbiosus DSM 3599.</title>
        <authorList>
            <person name="Chen S.-C."/>
            <person name="You Y.-T."/>
            <person name="Zhou Y.-Z."/>
            <person name="Lai M.-C."/>
        </authorList>
    </citation>
    <scope>NUCLEOTIDE SEQUENCE</scope>
    <source>
        <strain evidence="4">DSM 3599</strain>
    </source>
</reference>
<dbReference type="GO" id="GO:0005840">
    <property type="term" value="C:ribosome"/>
    <property type="evidence" value="ECO:0007669"/>
    <property type="project" value="UniProtKB-KW"/>
</dbReference>
<dbReference type="Proteomes" id="UP001060368">
    <property type="component" value="Chromosome"/>
</dbReference>
<gene>
    <name evidence="3" type="primary">rps3ae</name>
    <name evidence="4" type="ORF">L6E24_10535</name>
</gene>
<comment type="similarity">
    <text evidence="3">Belongs to the eukaryotic ribosomal protein eS1 family.</text>
</comment>
<accession>A0A9E7PMV2</accession>
<dbReference type="GO" id="GO:0006412">
    <property type="term" value="P:translation"/>
    <property type="evidence" value="ECO:0007669"/>
    <property type="project" value="UniProtKB-UniRule"/>
</dbReference>
<dbReference type="GeneID" id="74308142"/>
<dbReference type="SMART" id="SM01397">
    <property type="entry name" value="Ribosomal_S3Ae"/>
    <property type="match status" value="1"/>
</dbReference>
<evidence type="ECO:0000313" key="4">
    <source>
        <dbReference type="EMBL" id="UUX91796.1"/>
    </source>
</evidence>
<dbReference type="RefSeq" id="WP_257741947.1">
    <property type="nucleotide sequence ID" value="NZ_CP096115.1"/>
</dbReference>
<dbReference type="GO" id="GO:0003735">
    <property type="term" value="F:structural constituent of ribosome"/>
    <property type="evidence" value="ECO:0007669"/>
    <property type="project" value="InterPro"/>
</dbReference>
<evidence type="ECO:0000313" key="5">
    <source>
        <dbReference type="Proteomes" id="UP001060368"/>
    </source>
</evidence>
<dbReference type="Pfam" id="PF01015">
    <property type="entry name" value="Ribosomal_S3Ae"/>
    <property type="match status" value="1"/>
</dbReference>
<dbReference type="InterPro" id="IPR030838">
    <property type="entry name" value="Ribosomal_eS1_arc"/>
</dbReference>
<sequence>MAARRKSVGRRVEGWKTKSWYKVYAPENFNKAYLGETISNEPEKVYGRVMQTTLGEITQDYSKQNIKMRFKVNNVAGDSAYTDFVGHEVTKDYLRAMVKRRTSRIDSIVLLTTKDGRKIRVTTTCFTINRADSSQAHAIRQTITDSVKARAAELSYEQFVREMVLGELSREVFKLVKKIHPVRRVEVIKSKGIEASSVYAQ</sequence>
<dbReference type="EMBL" id="CP096115">
    <property type="protein sequence ID" value="UUX91796.1"/>
    <property type="molecule type" value="Genomic_DNA"/>
</dbReference>
<evidence type="ECO:0000256" key="3">
    <source>
        <dbReference type="HAMAP-Rule" id="MF_00359"/>
    </source>
</evidence>
<dbReference type="AlphaFoldDB" id="A0A9E7PMV2"/>
<evidence type="ECO:0000256" key="2">
    <source>
        <dbReference type="ARBA" id="ARBA00023274"/>
    </source>
</evidence>